<evidence type="ECO:0000256" key="1">
    <source>
        <dbReference type="SAM" id="MobiDB-lite"/>
    </source>
</evidence>
<organism evidence="2">
    <name type="scientific">uncultured Rubrobacteraceae bacterium</name>
    <dbReference type="NCBI Taxonomy" id="349277"/>
    <lineage>
        <taxon>Bacteria</taxon>
        <taxon>Bacillati</taxon>
        <taxon>Actinomycetota</taxon>
        <taxon>Rubrobacteria</taxon>
        <taxon>Rubrobacterales</taxon>
        <taxon>Rubrobacteraceae</taxon>
        <taxon>environmental samples</taxon>
    </lineage>
</organism>
<feature type="compositionally biased region" description="Low complexity" evidence="1">
    <location>
        <begin position="57"/>
        <end position="71"/>
    </location>
</feature>
<reference evidence="2" key="1">
    <citation type="submission" date="2020-02" db="EMBL/GenBank/DDBJ databases">
        <authorList>
            <person name="Meier V. D."/>
        </authorList>
    </citation>
    <scope>NUCLEOTIDE SEQUENCE</scope>
    <source>
        <strain evidence="2">AVDCRST_MAG55</strain>
    </source>
</reference>
<name>A0A6J4P570_9ACTN</name>
<accession>A0A6J4P570</accession>
<feature type="non-terminal residue" evidence="2">
    <location>
        <position position="195"/>
    </location>
</feature>
<dbReference type="EMBL" id="CADCUZ010000036">
    <property type="protein sequence ID" value="CAA9404703.1"/>
    <property type="molecule type" value="Genomic_DNA"/>
</dbReference>
<protein>
    <submittedName>
        <fullName evidence="2">RNA polymerase ECF-type sigma factor</fullName>
    </submittedName>
</protein>
<dbReference type="AlphaFoldDB" id="A0A6J4P570"/>
<feature type="region of interest" description="Disordered" evidence="1">
    <location>
        <begin position="1"/>
        <end position="195"/>
    </location>
</feature>
<proteinExistence type="predicted"/>
<evidence type="ECO:0000313" key="2">
    <source>
        <dbReference type="EMBL" id="CAA9404703.1"/>
    </source>
</evidence>
<feature type="non-terminal residue" evidence="2">
    <location>
        <position position="1"/>
    </location>
</feature>
<gene>
    <name evidence="2" type="ORF">AVDCRST_MAG55-931</name>
</gene>
<sequence>GGQQQAVPALCGRGPDVPFGGGRRWGVRRALRPPRPGGLLPLLQDDGREAGRRRPGAGRLPQGLAFGGRLQARARQRAHLDPLHRPQPRHRPAPLAGEPPEDPGEDRGRGPQVPAERGLLRDLAQLPARPGQGGPQHAPLRAAEGPRAGVLLGLHPRRDLQPYGPPLGYGQGPDAARAQKDKGLLRPGECGGTKM</sequence>